<dbReference type="InterPro" id="IPR018650">
    <property type="entry name" value="STSV1_Orf64"/>
</dbReference>
<keyword evidence="1" id="KW-1133">Transmembrane helix</keyword>
<dbReference type="OrthoDB" id="5240834at2"/>
<name>A0A2S5Y8F5_9MICO</name>
<sequence length="490" mass="53543">MNFEAVRNIEGYPVERIVTTLPQCDQYLLRMRKNFAQKVCRHRDRIWACVVGVVVAAVYIVYAAWQWSQFTVKSWDLSIFAQLLDHYARLQPPIVNVKGDGYNLLGDHFHPLLALLAPVYAIAPHAFTLLVVQALCFAVAAAVVAHTVTRSLGTVAGGLLLGLAFGFSWGLQYAAEAQFHEIALAIPLLTCCLSALLKGRDGSAALWAAPLVFVKEDLGLTVALIGLLVAYRSRKPLGIWLCVWGISWFAIAIFLVLPFLNPEGSWAYASTASPLTLLADPGSLFHPSKGLTLTLILVISGGLVVRSPIALLLLPTLAWRFLSSNHGYWGPSWHYSAVLMPIVFLALVDALSRGPTHQWVWMRTYYRHGATLAVIVAAVMLPSLPLWSLLAPGAWNAPERARAAVAVLDAIPHGSTVETDIGLMSYLVDDHDVYWLGNANPAQECLLIDRIAGGTPPSWGDALEVAARLHPDTSYRIVTQQGGFELACRE</sequence>
<dbReference type="Pfam" id="PF09852">
    <property type="entry name" value="DUF2079"/>
    <property type="match status" value="1"/>
</dbReference>
<feature type="transmembrane region" description="Helical" evidence="1">
    <location>
        <begin position="372"/>
        <end position="395"/>
    </location>
</feature>
<feature type="transmembrane region" description="Helical" evidence="1">
    <location>
        <begin position="152"/>
        <end position="171"/>
    </location>
</feature>
<dbReference type="AlphaFoldDB" id="A0A2S5Y8F5"/>
<keyword evidence="1" id="KW-0472">Membrane</keyword>
<feature type="transmembrane region" description="Helical" evidence="1">
    <location>
        <begin position="204"/>
        <end position="231"/>
    </location>
</feature>
<gene>
    <name evidence="2" type="ORF">C5C51_01975</name>
</gene>
<evidence type="ECO:0000313" key="2">
    <source>
        <dbReference type="EMBL" id="PPI16201.1"/>
    </source>
</evidence>
<comment type="caution">
    <text evidence="2">The sequence shown here is derived from an EMBL/GenBank/DDBJ whole genome shotgun (WGS) entry which is preliminary data.</text>
</comment>
<reference evidence="2 3" key="1">
    <citation type="submission" date="2018-02" db="EMBL/GenBank/DDBJ databases">
        <title>Bacteriophage NCPPB3778 and a type I-E CRISPR drive the evolution of the US Biological Select Agent, Rathayibacter toxicus.</title>
        <authorList>
            <person name="Davis E.W.II."/>
            <person name="Tabima J.F."/>
            <person name="Weisberg A.J."/>
            <person name="Lopes L.D."/>
            <person name="Wiseman M.S."/>
            <person name="Wiseman M.S."/>
            <person name="Pupko T."/>
            <person name="Belcher M.S."/>
            <person name="Sechler A.J."/>
            <person name="Tancos M.A."/>
            <person name="Schroeder B.K."/>
            <person name="Murray T.D."/>
            <person name="Luster D.G."/>
            <person name="Schneider W.L."/>
            <person name="Rogers E."/>
            <person name="Andreote F.D."/>
            <person name="Grunwald N.J."/>
            <person name="Putnam M.L."/>
            <person name="Chang J.H."/>
        </authorList>
    </citation>
    <scope>NUCLEOTIDE SEQUENCE [LARGE SCALE GENOMIC DNA]</scope>
    <source>
        <strain evidence="2 3">FH99</strain>
    </source>
</reference>
<dbReference type="EMBL" id="PSWU01000004">
    <property type="protein sequence ID" value="PPI16201.1"/>
    <property type="molecule type" value="Genomic_DNA"/>
</dbReference>
<proteinExistence type="predicted"/>
<organism evidence="2 3">
    <name type="scientific">Rathayibacter toxicus</name>
    <dbReference type="NCBI Taxonomy" id="145458"/>
    <lineage>
        <taxon>Bacteria</taxon>
        <taxon>Bacillati</taxon>
        <taxon>Actinomycetota</taxon>
        <taxon>Actinomycetes</taxon>
        <taxon>Micrococcales</taxon>
        <taxon>Microbacteriaceae</taxon>
        <taxon>Rathayibacter</taxon>
    </lineage>
</organism>
<dbReference type="RefSeq" id="WP_081656879.1">
    <property type="nucleotide sequence ID" value="NZ_CP037977.1"/>
</dbReference>
<protein>
    <submittedName>
        <fullName evidence="2">DUF2079 domain-containing protein</fullName>
    </submittedName>
</protein>
<feature type="transmembrane region" description="Helical" evidence="1">
    <location>
        <begin position="291"/>
        <end position="313"/>
    </location>
</feature>
<evidence type="ECO:0000313" key="3">
    <source>
        <dbReference type="Proteomes" id="UP000237966"/>
    </source>
</evidence>
<dbReference type="Proteomes" id="UP000237966">
    <property type="component" value="Unassembled WGS sequence"/>
</dbReference>
<feature type="transmembrane region" description="Helical" evidence="1">
    <location>
        <begin position="122"/>
        <end position="145"/>
    </location>
</feature>
<feature type="transmembrane region" description="Helical" evidence="1">
    <location>
        <begin position="333"/>
        <end position="351"/>
    </location>
</feature>
<feature type="transmembrane region" description="Helical" evidence="1">
    <location>
        <begin position="46"/>
        <end position="65"/>
    </location>
</feature>
<feature type="transmembrane region" description="Helical" evidence="1">
    <location>
        <begin position="237"/>
        <end position="260"/>
    </location>
</feature>
<evidence type="ECO:0000256" key="1">
    <source>
        <dbReference type="SAM" id="Phobius"/>
    </source>
</evidence>
<accession>A0A2S5Y8F5</accession>
<keyword evidence="1" id="KW-0812">Transmembrane</keyword>